<evidence type="ECO:0000313" key="2">
    <source>
        <dbReference type="Proteomes" id="UP001148662"/>
    </source>
</evidence>
<name>A0ACC1RRV1_9APHY</name>
<proteinExistence type="predicted"/>
<keyword evidence="2" id="KW-1185">Reference proteome</keyword>
<protein>
    <submittedName>
        <fullName evidence="1">Uncharacterized protein</fullName>
    </submittedName>
</protein>
<evidence type="ECO:0000313" key="1">
    <source>
        <dbReference type="EMBL" id="KAJ3523790.1"/>
    </source>
</evidence>
<accession>A0ACC1RRV1</accession>
<gene>
    <name evidence="1" type="ORF">NM688_g8668</name>
</gene>
<dbReference type="Proteomes" id="UP001148662">
    <property type="component" value="Unassembled WGS sequence"/>
</dbReference>
<dbReference type="EMBL" id="JANHOG010002403">
    <property type="protein sequence ID" value="KAJ3523790.1"/>
    <property type="molecule type" value="Genomic_DNA"/>
</dbReference>
<comment type="caution">
    <text evidence="1">The sequence shown here is derived from an EMBL/GenBank/DDBJ whole genome shotgun (WGS) entry which is preliminary data.</text>
</comment>
<reference evidence="1" key="1">
    <citation type="submission" date="2022-07" db="EMBL/GenBank/DDBJ databases">
        <title>Genome Sequence of Phlebia brevispora.</title>
        <authorList>
            <person name="Buettner E."/>
        </authorList>
    </citation>
    <scope>NUCLEOTIDE SEQUENCE</scope>
    <source>
        <strain evidence="1">MPL23</strain>
    </source>
</reference>
<organism evidence="1 2">
    <name type="scientific">Phlebia brevispora</name>
    <dbReference type="NCBI Taxonomy" id="194682"/>
    <lineage>
        <taxon>Eukaryota</taxon>
        <taxon>Fungi</taxon>
        <taxon>Dikarya</taxon>
        <taxon>Basidiomycota</taxon>
        <taxon>Agaricomycotina</taxon>
        <taxon>Agaricomycetes</taxon>
        <taxon>Polyporales</taxon>
        <taxon>Meruliaceae</taxon>
        <taxon>Phlebia</taxon>
    </lineage>
</organism>
<sequence>MQMEDETEAVDAVEDDELASSCRTRLTRAETDADALEIAALLAAMLLLLPLLALFALPLAFALSPEETQAELSKLAQANNGVIKLDERTFDLLTAPQRTWSSTIVFTALDPRRKCGPCKEFQPSFNTVAKAWTKVPEQERNLHFFGTIDFDEAMTVFQKLSMQSAPVVYVYPATEGSHKPANGRTDPLSYDFSNGYDPEPLAEQLSRHTPVPIPYKPPVDWSKLLFALGCGLIGLVALRFIAPILKSKWTWGIITIVTSLIMISGHMFVRIRGMPYSGSGGQWIASGYQNQFGQETQVVAMMYGLLGASFVMLTMVVPYQLSPKRQQAQVWLWTIVIFIMYSVLISLFRVKNRGYPFKLLL</sequence>